<accession>A0AAV9AQJ4</accession>
<proteinExistence type="predicted"/>
<reference evidence="1" key="2">
    <citation type="submission" date="2023-06" db="EMBL/GenBank/DDBJ databases">
        <authorList>
            <person name="Ma L."/>
            <person name="Liu K.-W."/>
            <person name="Li Z."/>
            <person name="Hsiao Y.-Y."/>
            <person name="Qi Y."/>
            <person name="Fu T."/>
            <person name="Tang G."/>
            <person name="Zhang D."/>
            <person name="Sun W.-H."/>
            <person name="Liu D.-K."/>
            <person name="Li Y."/>
            <person name="Chen G.-Z."/>
            <person name="Liu X.-D."/>
            <person name="Liao X.-Y."/>
            <person name="Jiang Y.-T."/>
            <person name="Yu X."/>
            <person name="Hao Y."/>
            <person name="Huang J."/>
            <person name="Zhao X.-W."/>
            <person name="Ke S."/>
            <person name="Chen Y.-Y."/>
            <person name="Wu W.-L."/>
            <person name="Hsu J.-L."/>
            <person name="Lin Y.-F."/>
            <person name="Huang M.-D."/>
            <person name="Li C.-Y."/>
            <person name="Huang L."/>
            <person name="Wang Z.-W."/>
            <person name="Zhao X."/>
            <person name="Zhong W.-Y."/>
            <person name="Peng D.-H."/>
            <person name="Ahmad S."/>
            <person name="Lan S."/>
            <person name="Zhang J.-S."/>
            <person name="Tsai W.-C."/>
            <person name="Van De Peer Y."/>
            <person name="Liu Z.-J."/>
        </authorList>
    </citation>
    <scope>NUCLEOTIDE SEQUENCE</scope>
    <source>
        <strain evidence="1">SCP</strain>
        <tissue evidence="1">Leaves</tissue>
    </source>
</reference>
<sequence>MGFMPDDLFGVFGRRIGRFLAVDGGGFVCLYCTATEVVVLCDLGGMRWSLVPPCPLGGGKKWFGFAVEPDVELLR</sequence>
<dbReference type="AlphaFoldDB" id="A0AAV9AQJ4"/>
<dbReference type="Proteomes" id="UP001179952">
    <property type="component" value="Unassembled WGS sequence"/>
</dbReference>
<keyword evidence="2" id="KW-1185">Reference proteome</keyword>
<comment type="caution">
    <text evidence="1">The sequence shown here is derived from an EMBL/GenBank/DDBJ whole genome shotgun (WGS) entry which is preliminary data.</text>
</comment>
<dbReference type="EMBL" id="JAUJYN010000007">
    <property type="protein sequence ID" value="KAK1266456.1"/>
    <property type="molecule type" value="Genomic_DNA"/>
</dbReference>
<gene>
    <name evidence="1" type="ORF">QJS04_geneDACA009166</name>
</gene>
<protein>
    <submittedName>
        <fullName evidence="1">Uncharacterized protein</fullName>
    </submittedName>
</protein>
<evidence type="ECO:0000313" key="2">
    <source>
        <dbReference type="Proteomes" id="UP001179952"/>
    </source>
</evidence>
<organism evidence="1 2">
    <name type="scientific">Acorus gramineus</name>
    <name type="common">Dwarf sweet flag</name>
    <dbReference type="NCBI Taxonomy" id="55184"/>
    <lineage>
        <taxon>Eukaryota</taxon>
        <taxon>Viridiplantae</taxon>
        <taxon>Streptophyta</taxon>
        <taxon>Embryophyta</taxon>
        <taxon>Tracheophyta</taxon>
        <taxon>Spermatophyta</taxon>
        <taxon>Magnoliopsida</taxon>
        <taxon>Liliopsida</taxon>
        <taxon>Acoraceae</taxon>
        <taxon>Acorus</taxon>
    </lineage>
</organism>
<evidence type="ECO:0000313" key="1">
    <source>
        <dbReference type="EMBL" id="KAK1266456.1"/>
    </source>
</evidence>
<reference evidence="1" key="1">
    <citation type="journal article" date="2023" name="Nat. Commun.">
        <title>Diploid and tetraploid genomes of Acorus and the evolution of monocots.</title>
        <authorList>
            <person name="Ma L."/>
            <person name="Liu K.W."/>
            <person name="Li Z."/>
            <person name="Hsiao Y.Y."/>
            <person name="Qi Y."/>
            <person name="Fu T."/>
            <person name="Tang G.D."/>
            <person name="Zhang D."/>
            <person name="Sun W.H."/>
            <person name="Liu D.K."/>
            <person name="Li Y."/>
            <person name="Chen G.Z."/>
            <person name="Liu X.D."/>
            <person name="Liao X.Y."/>
            <person name="Jiang Y.T."/>
            <person name="Yu X."/>
            <person name="Hao Y."/>
            <person name="Huang J."/>
            <person name="Zhao X.W."/>
            <person name="Ke S."/>
            <person name="Chen Y.Y."/>
            <person name="Wu W.L."/>
            <person name="Hsu J.L."/>
            <person name="Lin Y.F."/>
            <person name="Huang M.D."/>
            <person name="Li C.Y."/>
            <person name="Huang L."/>
            <person name="Wang Z.W."/>
            <person name="Zhao X."/>
            <person name="Zhong W.Y."/>
            <person name="Peng D.H."/>
            <person name="Ahmad S."/>
            <person name="Lan S."/>
            <person name="Zhang J.S."/>
            <person name="Tsai W.C."/>
            <person name="Van de Peer Y."/>
            <person name="Liu Z.J."/>
        </authorList>
    </citation>
    <scope>NUCLEOTIDE SEQUENCE</scope>
    <source>
        <strain evidence="1">SCP</strain>
    </source>
</reference>
<name>A0AAV9AQJ4_ACOGR</name>